<feature type="transmembrane region" description="Helical" evidence="2">
    <location>
        <begin position="481"/>
        <end position="501"/>
    </location>
</feature>
<proteinExistence type="predicted"/>
<feature type="transmembrane region" description="Helical" evidence="2">
    <location>
        <begin position="389"/>
        <end position="407"/>
    </location>
</feature>
<sequence length="639" mass="70813">MPKFIVYICILFFCVLTLNPALAEEAIKSYHSDILVLENADMLVTETIVVRSEQSRIRHGIYRDFPLNYRDLAGNRYKVGFKILEIRRNDQLEQYHTQEIDRGIRIYIGRQDVILPPGIHKFEISYKTDRQLGYFNHYDELYWNVTGNAWDFPILQASATVSLPAKIPAGSMALDGFTGNYGSTAKNFASHIDADGIVHFDTSKRLEPGQGLSIVVNWPKGYFTEPDLKTRILFVLMDNLGICVGSGGIAVLLLYYLLVWSRIGKDPQRGIIFPHYEPPEDYSPASIRFIREMGYDKTCFTTALINLAVKGHLSITENHDKQYTLTKVDASNQPLAPGEAKLLNKLFGSADAIVLEQENHAIISAAIDAHQDSLEKDYEKIYFKTNAGYFYFGFALTLLFLVASVVLQNTGASMMPVLFMMVWLSIWSIVVLSLITQAWHGWKRAMSGFGFAGALGATVLALPFLAAEIAVLVMMATESSWLYPAMIIAFVAINGLFYELLKAPTLAGRKLLDKIDGFKRFIEIADKHELEFKYAGGKTPELFERILPYAVALGLEQQWSRQFENQLRASSAESNSGYFPHWYHGSSWDSHHFSNFSSTLSNSLTTSIASSSTAPGSSSGSGGGGFSGGGGGGGGGGGW</sequence>
<keyword evidence="2" id="KW-0812">Transmembrane</keyword>
<dbReference type="EMBL" id="FOIA01000041">
    <property type="protein sequence ID" value="SET59824.1"/>
    <property type="molecule type" value="Genomic_DNA"/>
</dbReference>
<evidence type="ECO:0000256" key="3">
    <source>
        <dbReference type="SAM" id="SignalP"/>
    </source>
</evidence>
<dbReference type="Pfam" id="PF09972">
    <property type="entry name" value="DUF2207"/>
    <property type="match status" value="1"/>
</dbReference>
<feature type="transmembrane region" description="Helical" evidence="2">
    <location>
        <begin position="232"/>
        <end position="259"/>
    </location>
</feature>
<feature type="transmembrane region" description="Helical" evidence="2">
    <location>
        <begin position="413"/>
        <end position="436"/>
    </location>
</feature>
<reference evidence="7" key="1">
    <citation type="submission" date="2016-10" db="EMBL/GenBank/DDBJ databases">
        <authorList>
            <person name="Varghese N."/>
            <person name="Submissions S."/>
        </authorList>
    </citation>
    <scope>NUCLEOTIDE SEQUENCE [LARGE SCALE GENOMIC DNA]</scope>
    <source>
        <strain evidence="7">Nm71</strain>
    </source>
</reference>
<feature type="domain" description="Predicted membrane protein YciQ-like C-terminal" evidence="5">
    <location>
        <begin position="275"/>
        <end position="437"/>
    </location>
</feature>
<feature type="compositionally biased region" description="Low complexity" evidence="1">
    <location>
        <begin position="607"/>
        <end position="618"/>
    </location>
</feature>
<feature type="domain" description="DUF2207" evidence="4">
    <location>
        <begin position="27"/>
        <end position="218"/>
    </location>
</feature>
<feature type="signal peptide" evidence="3">
    <location>
        <begin position="1"/>
        <end position="23"/>
    </location>
</feature>
<gene>
    <name evidence="6" type="ORF">SAMN05216326_14122</name>
</gene>
<evidence type="ECO:0000313" key="7">
    <source>
        <dbReference type="Proteomes" id="UP000199345"/>
    </source>
</evidence>
<dbReference type="OrthoDB" id="9767603at2"/>
<feature type="transmembrane region" description="Helical" evidence="2">
    <location>
        <begin position="448"/>
        <end position="475"/>
    </location>
</feature>
<feature type="compositionally biased region" description="Gly residues" evidence="1">
    <location>
        <begin position="619"/>
        <end position="639"/>
    </location>
</feature>
<feature type="region of interest" description="Disordered" evidence="1">
    <location>
        <begin position="607"/>
        <end position="639"/>
    </location>
</feature>
<dbReference type="InterPro" id="IPR048389">
    <property type="entry name" value="YciQ-like_C"/>
</dbReference>
<dbReference type="Pfam" id="PF20990">
    <property type="entry name" value="DUF2207_C"/>
    <property type="match status" value="2"/>
</dbReference>
<organism evidence="6 7">
    <name type="scientific">Nitrosomonas marina</name>
    <dbReference type="NCBI Taxonomy" id="917"/>
    <lineage>
        <taxon>Bacteria</taxon>
        <taxon>Pseudomonadati</taxon>
        <taxon>Pseudomonadota</taxon>
        <taxon>Betaproteobacteria</taxon>
        <taxon>Nitrosomonadales</taxon>
        <taxon>Nitrosomonadaceae</taxon>
        <taxon>Nitrosomonas</taxon>
    </lineage>
</organism>
<evidence type="ECO:0000259" key="5">
    <source>
        <dbReference type="Pfam" id="PF20990"/>
    </source>
</evidence>
<evidence type="ECO:0000256" key="1">
    <source>
        <dbReference type="SAM" id="MobiDB-lite"/>
    </source>
</evidence>
<keyword evidence="2" id="KW-0472">Membrane</keyword>
<keyword evidence="3" id="KW-0732">Signal</keyword>
<evidence type="ECO:0000259" key="4">
    <source>
        <dbReference type="Pfam" id="PF09972"/>
    </source>
</evidence>
<dbReference type="Proteomes" id="UP000199345">
    <property type="component" value="Unassembled WGS sequence"/>
</dbReference>
<feature type="chain" id="PRO_5011554559" evidence="3">
    <location>
        <begin position="24"/>
        <end position="639"/>
    </location>
</feature>
<protein>
    <submittedName>
        <fullName evidence="6">Predicted membrane protein</fullName>
    </submittedName>
</protein>
<keyword evidence="7" id="KW-1185">Reference proteome</keyword>
<dbReference type="RefSeq" id="WP_090661523.1">
    <property type="nucleotide sequence ID" value="NZ_FOIA01000041.1"/>
</dbReference>
<evidence type="ECO:0000313" key="6">
    <source>
        <dbReference type="EMBL" id="SET59824.1"/>
    </source>
</evidence>
<evidence type="ECO:0000256" key="2">
    <source>
        <dbReference type="SAM" id="Phobius"/>
    </source>
</evidence>
<accession>A0A1I0FNW7</accession>
<feature type="domain" description="Predicted membrane protein YciQ-like C-terminal" evidence="5">
    <location>
        <begin position="458"/>
        <end position="563"/>
    </location>
</feature>
<name>A0A1I0FNW7_9PROT</name>
<keyword evidence="2" id="KW-1133">Transmembrane helix</keyword>
<dbReference type="InterPro" id="IPR018702">
    <property type="entry name" value="DUF2207"/>
</dbReference>
<dbReference type="AlphaFoldDB" id="A0A1I0FNW7"/>